<feature type="transmembrane region" description="Helical" evidence="9">
    <location>
        <begin position="385"/>
        <end position="408"/>
    </location>
</feature>
<organism evidence="10 11">
    <name type="scientific">Winogradskyella litoriviva</name>
    <dbReference type="NCBI Taxonomy" id="1220182"/>
    <lineage>
        <taxon>Bacteria</taxon>
        <taxon>Pseudomonadati</taxon>
        <taxon>Bacteroidota</taxon>
        <taxon>Flavobacteriia</taxon>
        <taxon>Flavobacteriales</taxon>
        <taxon>Flavobacteriaceae</taxon>
        <taxon>Winogradskyella</taxon>
    </lineage>
</organism>
<dbReference type="NCBIfam" id="TIGR01104">
    <property type="entry name" value="V_PPase"/>
    <property type="match status" value="1"/>
</dbReference>
<feature type="transmembrane region" description="Helical" evidence="9">
    <location>
        <begin position="239"/>
        <end position="256"/>
    </location>
</feature>
<feature type="transmembrane region" description="Helical" evidence="9">
    <location>
        <begin position="163"/>
        <end position="181"/>
    </location>
</feature>
<comment type="function">
    <text evidence="9">Sodium pump that utilizes the energy of pyrophosphate hydrolysis as the driving force for Na(+) movement across the membrane.</text>
</comment>
<comment type="catalytic activity">
    <reaction evidence="9">
        <text>Na(+)(in) + diphosphate + H2O = Na(+)(out) + 2 phosphate + H(+)</text>
        <dbReference type="Rhea" id="RHEA:57884"/>
        <dbReference type="ChEBI" id="CHEBI:15377"/>
        <dbReference type="ChEBI" id="CHEBI:15378"/>
        <dbReference type="ChEBI" id="CHEBI:29101"/>
        <dbReference type="ChEBI" id="CHEBI:33019"/>
        <dbReference type="ChEBI" id="CHEBI:43474"/>
        <dbReference type="EC" id="7.2.3.1"/>
    </reaction>
</comment>
<evidence type="ECO:0000256" key="1">
    <source>
        <dbReference type="ARBA" id="ARBA00004127"/>
    </source>
</evidence>
<keyword evidence="11" id="KW-1185">Reference proteome</keyword>
<keyword evidence="3 9" id="KW-0812">Transmembrane</keyword>
<evidence type="ECO:0000256" key="3">
    <source>
        <dbReference type="ARBA" id="ARBA00022692"/>
    </source>
</evidence>
<dbReference type="EC" id="7.2.3.1" evidence="9"/>
<dbReference type="GO" id="GO:0004427">
    <property type="term" value="F:inorganic diphosphate phosphatase activity"/>
    <property type="evidence" value="ECO:0007669"/>
    <property type="project" value="UniProtKB-EC"/>
</dbReference>
<dbReference type="NCBIfam" id="NF001955">
    <property type="entry name" value="PRK00733.2-4"/>
    <property type="match status" value="1"/>
</dbReference>
<sequence>MEFIVNYLPVFGVLALLFVLLKNMWVSKQDAGEDKMAKIAKNIAVGAMSFLKAEYKVLAIFVAAVAVLLFFKGSNEEGSNGMVAVSFIVGAICSALAGFIGMRVATKANVRTTQAARHSLGKALEVAFAGGAVMGLGVVGLGVLGLSGLFMIYSGQGWELNEILNVLSGFSLGASSIALFARVGGGIYTKAADVGADLVGKVEAGIPEDHPLNPATIADNVGDNVGDVAGMGADLFESYVGSIIGTMVLGAIYATLPEFQGAFDGLGAVYLPLVLAAVGIVMSIIGTLFVRVKDGGNPQTALNIGEFGSAGLMLVASYFIIQQMLPETWVNGGITYTSMGVFWATIAGLVAGLLVGKVTEYYTATGKKPVLSIVKQSETGSATNIIAGLGVGMMSTAIPILLIAAAIIVSHHFAGLYGIAIAAVGMLANTGIQLAVDAYGPICDNAGGIAEMAELPSEVRERTDKLDAVGNTTAAVGKGFAIASAALTALALFAAFMETANVSSIDVSRPDIMAGLLIGGMLPFVFSALSMNAVGRAAMAMIEEVRRQFRDIPELKAALGIMRKYDSDMTKASEADRKIFDAADGVADYSKCIDISTKASIREMVLPGLLAIAVPVAVGFIGGAEMLGGLLAGVTTCGVLMAIFQSNAGGAWDNAKKTIEEEGRKGTDAHKAAVVGDTVGDPFKDTSGPSLNILLKLMSVVALVIAPSIALTSETAFASNEEEVSIEMTVDSIDSTIATVDYSIINDGEKVSETIVFEGTKAEVEKELKAFETTLTDDSGKIKKVIDNIDISKV</sequence>
<feature type="transmembrane region" description="Helical" evidence="9">
    <location>
        <begin position="341"/>
        <end position="364"/>
    </location>
</feature>
<dbReference type="Proteomes" id="UP000805085">
    <property type="component" value="Unassembled WGS sequence"/>
</dbReference>
<keyword evidence="9" id="KW-1003">Cell membrane</keyword>
<feature type="transmembrane region" description="Helical" evidence="9">
    <location>
        <begin position="268"/>
        <end position="290"/>
    </location>
</feature>
<dbReference type="InterPro" id="IPR004131">
    <property type="entry name" value="PPase-energised_H-pump"/>
</dbReference>
<evidence type="ECO:0000256" key="5">
    <source>
        <dbReference type="ARBA" id="ARBA00022967"/>
    </source>
</evidence>
<keyword evidence="6 9" id="KW-1133">Transmembrane helix</keyword>
<dbReference type="NCBIfam" id="NF001960">
    <property type="entry name" value="PRK00733.3-5"/>
    <property type="match status" value="1"/>
</dbReference>
<reference evidence="10 11" key="1">
    <citation type="journal article" date="2015" name="Int. J. Syst. Evol. Microbiol.">
        <title>Winogradskyella litoriviva sp. nov., isolated from coastal seawater.</title>
        <authorList>
            <person name="Nedashkovskaya O.I."/>
            <person name="Kukhlevskiy A.D."/>
            <person name="Zhukova N.V."/>
            <person name="Kim S.J."/>
            <person name="Rhee S.K."/>
            <person name="Mikhailov V.V."/>
        </authorList>
    </citation>
    <scope>NUCLEOTIDE SEQUENCE [LARGE SCALE GENOMIC DNA]</scope>
    <source>
        <strain evidence="10 11">KMM6491</strain>
    </source>
</reference>
<comment type="caution">
    <text evidence="10">The sequence shown here is derived from an EMBL/GenBank/DDBJ whole genome shotgun (WGS) entry which is preliminary data.</text>
</comment>
<dbReference type="HAMAP" id="MF_01129">
    <property type="entry name" value="PPase_energized_pump"/>
    <property type="match status" value="1"/>
</dbReference>
<feature type="transmembrane region" description="Helical" evidence="9">
    <location>
        <begin position="83"/>
        <end position="105"/>
    </location>
</feature>
<comment type="subcellular location">
    <subcellularLocation>
        <location evidence="9">Cell membrane</location>
        <topology evidence="9">Multi-pass membrane protein</topology>
    </subcellularLocation>
    <subcellularLocation>
        <location evidence="1">Endomembrane system</location>
        <topology evidence="1">Multi-pass membrane protein</topology>
    </subcellularLocation>
</comment>
<comment type="activity regulation">
    <text evidence="9">Requires K(+) for maximal activity.</text>
</comment>
<dbReference type="PANTHER" id="PTHR31998">
    <property type="entry name" value="K(+)-INSENSITIVE PYROPHOSPHATE-ENERGIZED PROTON PUMP"/>
    <property type="match status" value="1"/>
</dbReference>
<evidence type="ECO:0000256" key="8">
    <source>
        <dbReference type="ARBA" id="ARBA00023136"/>
    </source>
</evidence>
<keyword evidence="8 9" id="KW-0472">Membrane</keyword>
<evidence type="ECO:0000256" key="4">
    <source>
        <dbReference type="ARBA" id="ARBA00022842"/>
    </source>
</evidence>
<comment type="subunit">
    <text evidence="9">Homodimer.</text>
</comment>
<keyword evidence="2 9" id="KW-0813">Transport</keyword>
<keyword evidence="9" id="KW-0915">Sodium</keyword>
<keyword evidence="10" id="KW-0378">Hydrolase</keyword>
<feature type="transmembrane region" description="Helical" evidence="9">
    <location>
        <begin position="480"/>
        <end position="500"/>
    </location>
</feature>
<protein>
    <recommendedName>
        <fullName evidence="9">Putative K(+)-stimulated pyrophosphate-energized sodium pump</fullName>
        <ecNumber evidence="9">7.2.3.1</ecNumber>
    </recommendedName>
    <alternativeName>
        <fullName evidence="9">Membrane-bound sodium-translocating pyrophosphatase</fullName>
    </alternativeName>
    <alternativeName>
        <fullName evidence="9">Pyrophosphate-energized inorganic pyrophosphatase</fullName>
        <shortName evidence="9">Na(+)-PPase</shortName>
    </alternativeName>
</protein>
<feature type="transmembrane region" description="Helical" evidence="9">
    <location>
        <begin position="604"/>
        <end position="621"/>
    </location>
</feature>
<feature type="transmembrane region" description="Helical" evidence="9">
    <location>
        <begin position="126"/>
        <end position="151"/>
    </location>
</feature>
<feature type="transmembrane region" description="Helical" evidence="9">
    <location>
        <begin position="6"/>
        <end position="26"/>
    </location>
</feature>
<dbReference type="Pfam" id="PF03030">
    <property type="entry name" value="H_PPase"/>
    <property type="match status" value="1"/>
</dbReference>
<feature type="transmembrane region" description="Helical" evidence="9">
    <location>
        <begin position="302"/>
        <end position="321"/>
    </location>
</feature>
<evidence type="ECO:0000256" key="6">
    <source>
        <dbReference type="ARBA" id="ARBA00022989"/>
    </source>
</evidence>
<evidence type="ECO:0000256" key="7">
    <source>
        <dbReference type="ARBA" id="ARBA00023065"/>
    </source>
</evidence>
<feature type="site" description="Determinant of potassium dependence" evidence="9">
    <location>
        <position position="474"/>
    </location>
</feature>
<feature type="transmembrane region" description="Helical" evidence="9">
    <location>
        <begin position="55"/>
        <end position="71"/>
    </location>
</feature>
<comment type="cofactor">
    <cofactor evidence="9">
        <name>Mg(2+)</name>
        <dbReference type="ChEBI" id="CHEBI:18420"/>
    </cofactor>
</comment>
<keyword evidence="7 9" id="KW-0406">Ion transport</keyword>
<name>A0ABX2E4T7_9FLAO</name>
<evidence type="ECO:0000313" key="11">
    <source>
        <dbReference type="Proteomes" id="UP000805085"/>
    </source>
</evidence>
<evidence type="ECO:0000256" key="9">
    <source>
        <dbReference type="HAMAP-Rule" id="MF_01129"/>
    </source>
</evidence>
<proteinExistence type="inferred from homology"/>
<accession>A0ABX2E4T7</accession>
<keyword evidence="9" id="KW-0630">Potassium</keyword>
<dbReference type="PIRSF" id="PIRSF001265">
    <property type="entry name" value="H+-PPase"/>
    <property type="match status" value="1"/>
</dbReference>
<feature type="transmembrane region" description="Helical" evidence="9">
    <location>
        <begin position="414"/>
        <end position="432"/>
    </location>
</feature>
<feature type="transmembrane region" description="Helical" evidence="9">
    <location>
        <begin position="627"/>
        <end position="644"/>
    </location>
</feature>
<keyword evidence="4 9" id="KW-0460">Magnesium</keyword>
<evidence type="ECO:0000256" key="2">
    <source>
        <dbReference type="ARBA" id="ARBA00022448"/>
    </source>
</evidence>
<keyword evidence="9" id="KW-0739">Sodium transport</keyword>
<keyword evidence="5 9" id="KW-1278">Translocase</keyword>
<comment type="caution">
    <text evidence="9">Lacks conserved residue(s) required for the propagation of feature annotation.</text>
</comment>
<dbReference type="EMBL" id="JABRWQ010000003">
    <property type="protein sequence ID" value="NRD23304.1"/>
    <property type="molecule type" value="Genomic_DNA"/>
</dbReference>
<gene>
    <name evidence="9" type="primary">hppA</name>
    <name evidence="10" type="ORF">HNV10_08625</name>
</gene>
<feature type="transmembrane region" description="Helical" evidence="9">
    <location>
        <begin position="512"/>
        <end position="534"/>
    </location>
</feature>
<dbReference type="RefSeq" id="WP_173300932.1">
    <property type="nucleotide sequence ID" value="NZ_JABRWQ010000003.1"/>
</dbReference>
<comment type="similarity">
    <text evidence="9">Belongs to the H(+)-translocating pyrophosphatase (TC 3.A.10) family. K(+)-stimulated subfamily.</text>
</comment>
<evidence type="ECO:0000313" key="10">
    <source>
        <dbReference type="EMBL" id="NRD23304.1"/>
    </source>
</evidence>